<proteinExistence type="inferred from homology"/>
<dbReference type="AlphaFoldDB" id="A0A9Q1GN05"/>
<feature type="compositionally biased region" description="Acidic residues" evidence="3">
    <location>
        <begin position="531"/>
        <end position="542"/>
    </location>
</feature>
<evidence type="ECO:0000256" key="3">
    <source>
        <dbReference type="SAM" id="MobiDB-lite"/>
    </source>
</evidence>
<sequence length="602" mass="67647">MTDLCCDLQIHINGQQTFFLNQLTLFLKISIAQQEIVSAYSGKIKKMIKKERPNSAQIEILSIALEDFPGGGDGFELVSRFCYNNGRIPITIPTVSTLYCAAIFLGMTDKLSNCNLLQQAESFLEGMFYWGWVDLLVCLKSCEIFFSFADSSGLIDKLITTLLAKIAQNSDISLLCSSNSSSSPSSPDNANVKPSSNRRRSRLSSSSASNHSGANNNSGSSNNNNSNNKAWWFDDLGTLCPMMIEKVLRSLGALGSENNSLLLTKFLLHYLKTHKACSNYSKSEYRGLADTAVYGVILMGKTAFSCRALFWVLRLVSGFGISKVCRTGLERLIGSMLDFAKLDDLLVSGGQNFDGVYDVNLVVRLIRVFVQCEGISIQRLQKVGWLIDQYLAEISPDHNLKISKFIAVAQSLPDFARDCFDGVYRAIDIYLESHPTLSFDERSRLCGCLNYEKLSLESCKDLAKNPRIPPRVAVQALASQKNANYDETLTTTNQLDYYYESPSKSKGNDNKQIVIYGSDNYEQVVAHHEEEDQDEEEEENDQEQSSFSEESEDHIRLNIQRMQWRVLELEKLCREMKGQMTKLVKHNKAINSPRNNRPPRLC</sequence>
<dbReference type="InterPro" id="IPR043454">
    <property type="entry name" value="NPH3/RPT2-like"/>
</dbReference>
<dbReference type="PROSITE" id="PS51649">
    <property type="entry name" value="NPH3"/>
    <property type="match status" value="1"/>
</dbReference>
<protein>
    <recommendedName>
        <fullName evidence="4">NPH3 domain-containing protein</fullName>
    </recommendedName>
</protein>
<feature type="compositionally biased region" description="Low complexity" evidence="3">
    <location>
        <begin position="203"/>
        <end position="223"/>
    </location>
</feature>
<dbReference type="InterPro" id="IPR027356">
    <property type="entry name" value="NPH3_dom"/>
</dbReference>
<dbReference type="Proteomes" id="UP001153076">
    <property type="component" value="Unassembled WGS sequence"/>
</dbReference>
<comment type="similarity">
    <text evidence="2">Belongs to the NPH3 family.</text>
</comment>
<feature type="region of interest" description="Disordered" evidence="3">
    <location>
        <begin position="178"/>
        <end position="223"/>
    </location>
</feature>
<evidence type="ECO:0000313" key="5">
    <source>
        <dbReference type="EMBL" id="KAJ8422444.1"/>
    </source>
</evidence>
<name>A0A9Q1GN05_9CARY</name>
<evidence type="ECO:0000313" key="6">
    <source>
        <dbReference type="Proteomes" id="UP001153076"/>
    </source>
</evidence>
<evidence type="ECO:0000259" key="4">
    <source>
        <dbReference type="PROSITE" id="PS51649"/>
    </source>
</evidence>
<organism evidence="5 6">
    <name type="scientific">Carnegiea gigantea</name>
    <dbReference type="NCBI Taxonomy" id="171969"/>
    <lineage>
        <taxon>Eukaryota</taxon>
        <taxon>Viridiplantae</taxon>
        <taxon>Streptophyta</taxon>
        <taxon>Embryophyta</taxon>
        <taxon>Tracheophyta</taxon>
        <taxon>Spermatophyta</taxon>
        <taxon>Magnoliopsida</taxon>
        <taxon>eudicotyledons</taxon>
        <taxon>Gunneridae</taxon>
        <taxon>Pentapetalae</taxon>
        <taxon>Caryophyllales</taxon>
        <taxon>Cactineae</taxon>
        <taxon>Cactaceae</taxon>
        <taxon>Cactoideae</taxon>
        <taxon>Echinocereeae</taxon>
        <taxon>Carnegiea</taxon>
    </lineage>
</organism>
<evidence type="ECO:0000256" key="1">
    <source>
        <dbReference type="ARBA" id="ARBA00022786"/>
    </source>
</evidence>
<feature type="domain" description="NPH3" evidence="4">
    <location>
        <begin position="230"/>
        <end position="483"/>
    </location>
</feature>
<dbReference type="PANTHER" id="PTHR32370">
    <property type="entry name" value="OS12G0117600 PROTEIN"/>
    <property type="match status" value="1"/>
</dbReference>
<gene>
    <name evidence="5" type="ORF">Cgig2_019161</name>
</gene>
<keyword evidence="6" id="KW-1185">Reference proteome</keyword>
<keyword evidence="1" id="KW-0833">Ubl conjugation pathway</keyword>
<feature type="compositionally biased region" description="Low complexity" evidence="3">
    <location>
        <begin position="178"/>
        <end position="188"/>
    </location>
</feature>
<dbReference type="OrthoDB" id="1080584at2759"/>
<evidence type="ECO:0000256" key="2">
    <source>
        <dbReference type="PROSITE-ProRule" id="PRU00982"/>
    </source>
</evidence>
<dbReference type="Pfam" id="PF03000">
    <property type="entry name" value="NPH3"/>
    <property type="match status" value="1"/>
</dbReference>
<accession>A0A9Q1GN05</accession>
<dbReference type="EMBL" id="JAKOGI010002253">
    <property type="protein sequence ID" value="KAJ8422444.1"/>
    <property type="molecule type" value="Genomic_DNA"/>
</dbReference>
<feature type="region of interest" description="Disordered" evidence="3">
    <location>
        <begin position="526"/>
        <end position="554"/>
    </location>
</feature>
<comment type="caution">
    <text evidence="5">The sequence shown here is derived from an EMBL/GenBank/DDBJ whole genome shotgun (WGS) entry which is preliminary data.</text>
</comment>
<reference evidence="5" key="1">
    <citation type="submission" date="2022-04" db="EMBL/GenBank/DDBJ databases">
        <title>Carnegiea gigantea Genome sequencing and assembly v2.</title>
        <authorList>
            <person name="Copetti D."/>
            <person name="Sanderson M.J."/>
            <person name="Burquez A."/>
            <person name="Wojciechowski M.F."/>
        </authorList>
    </citation>
    <scope>NUCLEOTIDE SEQUENCE</scope>
    <source>
        <strain evidence="5">SGP5-SGP5p</strain>
        <tissue evidence="5">Aerial part</tissue>
    </source>
</reference>